<comment type="function">
    <text evidence="7">May play a role in resistance to osmotic downshock.</text>
</comment>
<keyword evidence="4 8" id="KW-0812">Transmembrane</keyword>
<evidence type="ECO:0000259" key="9">
    <source>
        <dbReference type="Pfam" id="PF00924"/>
    </source>
</evidence>
<dbReference type="EMBL" id="AZCN01000098">
    <property type="protein sequence ID" value="KRK14191.1"/>
    <property type="molecule type" value="Genomic_DNA"/>
</dbReference>
<dbReference type="Gene3D" id="1.10.287.1260">
    <property type="match status" value="1"/>
</dbReference>
<dbReference type="PATRIC" id="fig|913848.6.peg.2658"/>
<dbReference type="FunFam" id="2.30.30.60:FF:000001">
    <property type="entry name" value="MscS Mechanosensitive ion channel"/>
    <property type="match status" value="1"/>
</dbReference>
<dbReference type="InterPro" id="IPR049142">
    <property type="entry name" value="MS_channel_1st"/>
</dbReference>
<dbReference type="AlphaFoldDB" id="A0A0R1EXP0"/>
<dbReference type="InterPro" id="IPR023408">
    <property type="entry name" value="MscS_beta-dom_sf"/>
</dbReference>
<keyword evidence="6 8" id="KW-0472">Membrane</keyword>
<keyword evidence="5 8" id="KW-1133">Transmembrane helix</keyword>
<dbReference type="InterPro" id="IPR010920">
    <property type="entry name" value="LSM_dom_sf"/>
</dbReference>
<dbReference type="Pfam" id="PF00924">
    <property type="entry name" value="MS_channel_2nd"/>
    <property type="match status" value="1"/>
</dbReference>
<evidence type="ECO:0000259" key="10">
    <source>
        <dbReference type="Pfam" id="PF21088"/>
    </source>
</evidence>
<dbReference type="SUPFAM" id="SSF50182">
    <property type="entry name" value="Sm-like ribonucleoproteins"/>
    <property type="match status" value="1"/>
</dbReference>
<feature type="domain" description="Mechanosensitive ion channel MscS" evidence="9">
    <location>
        <begin position="134"/>
        <end position="198"/>
    </location>
</feature>
<dbReference type="GO" id="GO:0005886">
    <property type="term" value="C:plasma membrane"/>
    <property type="evidence" value="ECO:0007669"/>
    <property type="project" value="UniProtKB-SubCell"/>
</dbReference>
<evidence type="ECO:0000256" key="2">
    <source>
        <dbReference type="ARBA" id="ARBA00008017"/>
    </source>
</evidence>
<dbReference type="PANTHER" id="PTHR30460:SF0">
    <property type="entry name" value="MODERATE CONDUCTANCE MECHANOSENSITIVE CHANNEL YBIO"/>
    <property type="match status" value="1"/>
</dbReference>
<dbReference type="InterPro" id="IPR006685">
    <property type="entry name" value="MscS_channel_2nd"/>
</dbReference>
<dbReference type="Gene3D" id="2.30.30.60">
    <property type="match status" value="1"/>
</dbReference>
<dbReference type="InterPro" id="IPR045276">
    <property type="entry name" value="YbiO_bact"/>
</dbReference>
<proteinExistence type="inferred from homology"/>
<evidence type="ECO:0000256" key="8">
    <source>
        <dbReference type="SAM" id="Phobius"/>
    </source>
</evidence>
<dbReference type="Pfam" id="PF21088">
    <property type="entry name" value="MS_channel_1st"/>
    <property type="match status" value="1"/>
</dbReference>
<dbReference type="Gene3D" id="3.30.70.100">
    <property type="match status" value="1"/>
</dbReference>
<gene>
    <name evidence="11" type="ORF">FD22_GL002609</name>
</gene>
<dbReference type="InterPro" id="IPR011066">
    <property type="entry name" value="MscS_channel_C_sf"/>
</dbReference>
<feature type="transmembrane region" description="Helical" evidence="8">
    <location>
        <begin position="109"/>
        <end position="131"/>
    </location>
</feature>
<sequence length="297" mass="32758">MEILAVEPLLTVTSSVTKQTNLLTRFIQNIQWENIIGKIVAVTIELLLLSVLFWIINRITRLVLERSFNNYKTKRNLSEGRSQTIYTLILNSFKYLIFFFYLYAILSILGVPVGTLIASAGILSVAIGLGAQSLVKDFLSGFFILLEQQLDVGDHIKVGTIEGTVMAVGLRTTQVKSFDGTLNFIPNSNINIVSNLSRSNMRVQIDVRLFPDTDSEQVQTVLTKVNQELAPKYPEIQSGPDVFGLVDLGNGNFAVRVLLYTQNGAQGRIQSDFLAAYIAALSDAGIKLPTTPLPSTL</sequence>
<dbReference type="PANTHER" id="PTHR30460">
    <property type="entry name" value="MODERATE CONDUCTANCE MECHANOSENSITIVE CHANNEL YBIO"/>
    <property type="match status" value="1"/>
</dbReference>
<evidence type="ECO:0000256" key="3">
    <source>
        <dbReference type="ARBA" id="ARBA00022475"/>
    </source>
</evidence>
<feature type="transmembrane region" description="Helical" evidence="8">
    <location>
        <begin position="84"/>
        <end position="103"/>
    </location>
</feature>
<evidence type="ECO:0000256" key="1">
    <source>
        <dbReference type="ARBA" id="ARBA00004651"/>
    </source>
</evidence>
<dbReference type="GO" id="GO:0008381">
    <property type="term" value="F:mechanosensitive monoatomic ion channel activity"/>
    <property type="evidence" value="ECO:0007669"/>
    <property type="project" value="InterPro"/>
</dbReference>
<evidence type="ECO:0000256" key="6">
    <source>
        <dbReference type="ARBA" id="ARBA00023136"/>
    </source>
</evidence>
<dbReference type="Proteomes" id="UP000051181">
    <property type="component" value="Unassembled WGS sequence"/>
</dbReference>
<protein>
    <submittedName>
        <fullName evidence="11">Small-conductance mechanosensitive channel</fullName>
    </submittedName>
</protein>
<dbReference type="SUPFAM" id="SSF82689">
    <property type="entry name" value="Mechanosensitive channel protein MscS (YggB), C-terminal domain"/>
    <property type="match status" value="1"/>
</dbReference>
<organism evidence="11 12">
    <name type="scientific">Loigolactobacillus coryniformis subsp. coryniformis KCTC 3167 = DSM 20001</name>
    <dbReference type="NCBI Taxonomy" id="913848"/>
    <lineage>
        <taxon>Bacteria</taxon>
        <taxon>Bacillati</taxon>
        <taxon>Bacillota</taxon>
        <taxon>Bacilli</taxon>
        <taxon>Lactobacillales</taxon>
        <taxon>Lactobacillaceae</taxon>
        <taxon>Loigolactobacillus</taxon>
    </lineage>
</organism>
<reference evidence="11 12" key="1">
    <citation type="journal article" date="2015" name="Genome Announc.">
        <title>Expanding the biotechnology potential of lactobacilli through comparative genomics of 213 strains and associated genera.</title>
        <authorList>
            <person name="Sun Z."/>
            <person name="Harris H.M."/>
            <person name="McCann A."/>
            <person name="Guo C."/>
            <person name="Argimon S."/>
            <person name="Zhang W."/>
            <person name="Yang X."/>
            <person name="Jeffery I.B."/>
            <person name="Cooney J.C."/>
            <person name="Kagawa T.F."/>
            <person name="Liu W."/>
            <person name="Song Y."/>
            <person name="Salvetti E."/>
            <person name="Wrobel A."/>
            <person name="Rasinkangas P."/>
            <person name="Parkhill J."/>
            <person name="Rea M.C."/>
            <person name="O'Sullivan O."/>
            <person name="Ritari J."/>
            <person name="Douillard F.P."/>
            <person name="Paul Ross R."/>
            <person name="Yang R."/>
            <person name="Briner A.E."/>
            <person name="Felis G.E."/>
            <person name="de Vos W.M."/>
            <person name="Barrangou R."/>
            <person name="Klaenhammer T.R."/>
            <person name="Caufield P.W."/>
            <person name="Cui Y."/>
            <person name="Zhang H."/>
            <person name="O'Toole P.W."/>
        </authorList>
    </citation>
    <scope>NUCLEOTIDE SEQUENCE [LARGE SCALE GENOMIC DNA]</scope>
    <source>
        <strain evidence="11 12">DSM 20001</strain>
    </source>
</reference>
<name>A0A0R1EXP0_9LACO</name>
<comment type="caution">
    <text evidence="11">The sequence shown here is derived from an EMBL/GenBank/DDBJ whole genome shotgun (WGS) entry which is preliminary data.</text>
</comment>
<keyword evidence="3" id="KW-1003">Cell membrane</keyword>
<dbReference type="SUPFAM" id="SSF82861">
    <property type="entry name" value="Mechanosensitive channel protein MscS (YggB), transmembrane region"/>
    <property type="match status" value="1"/>
</dbReference>
<evidence type="ECO:0000256" key="5">
    <source>
        <dbReference type="ARBA" id="ARBA00022989"/>
    </source>
</evidence>
<comment type="subcellular location">
    <subcellularLocation>
        <location evidence="1">Cell membrane</location>
        <topology evidence="1">Multi-pass membrane protein</topology>
    </subcellularLocation>
</comment>
<evidence type="ECO:0000313" key="11">
    <source>
        <dbReference type="EMBL" id="KRK14191.1"/>
    </source>
</evidence>
<comment type="similarity">
    <text evidence="2">Belongs to the MscS (TC 1.A.23) family.</text>
</comment>
<evidence type="ECO:0000256" key="7">
    <source>
        <dbReference type="ARBA" id="ARBA00059688"/>
    </source>
</evidence>
<feature type="transmembrane region" description="Helical" evidence="8">
    <location>
        <begin position="35"/>
        <end position="56"/>
    </location>
</feature>
<dbReference type="InterPro" id="IPR011014">
    <property type="entry name" value="MscS_channel_TM-2"/>
</dbReference>
<evidence type="ECO:0000313" key="12">
    <source>
        <dbReference type="Proteomes" id="UP000051181"/>
    </source>
</evidence>
<evidence type="ECO:0000256" key="4">
    <source>
        <dbReference type="ARBA" id="ARBA00022692"/>
    </source>
</evidence>
<accession>A0A0R1EXP0</accession>
<dbReference type="eggNOG" id="COG0668">
    <property type="taxonomic scope" value="Bacteria"/>
</dbReference>
<feature type="domain" description="Mechanosensitive ion channel transmembrane helices 2/3" evidence="10">
    <location>
        <begin position="93"/>
        <end position="132"/>
    </location>
</feature>